<accession>A0A150WV01</accession>
<comment type="caution">
    <text evidence="1">The sequence shown here is derived from an EMBL/GenBank/DDBJ whole genome shotgun (WGS) entry which is preliminary data.</text>
</comment>
<dbReference type="RefSeq" id="WP_063242754.1">
    <property type="nucleotide sequence ID" value="NZ_LUKF01000002.1"/>
</dbReference>
<dbReference type="EMBL" id="LUKF01000002">
    <property type="protein sequence ID" value="KYG70271.1"/>
    <property type="molecule type" value="Genomic_DNA"/>
</dbReference>
<reference evidence="1 2" key="1">
    <citation type="submission" date="2016-03" db="EMBL/GenBank/DDBJ databases">
        <authorList>
            <person name="Ploux O."/>
        </authorList>
    </citation>
    <scope>NUCLEOTIDE SEQUENCE [LARGE SCALE GENOMIC DNA]</scope>
    <source>
        <strain evidence="1 2">BER2</strain>
    </source>
</reference>
<protein>
    <recommendedName>
        <fullName evidence="3">PEGA domain-containing protein</fullName>
    </recommendedName>
</protein>
<dbReference type="AlphaFoldDB" id="A0A150WV01"/>
<dbReference type="OrthoDB" id="5294713at2"/>
<dbReference type="Proteomes" id="UP000075391">
    <property type="component" value="Unassembled WGS sequence"/>
</dbReference>
<name>A0A150WV01_BDEBC</name>
<evidence type="ECO:0008006" key="3">
    <source>
        <dbReference type="Google" id="ProtNLM"/>
    </source>
</evidence>
<gene>
    <name evidence="1" type="ORF">AZI85_14100</name>
</gene>
<organism evidence="1 2">
    <name type="scientific">Bdellovibrio bacteriovorus</name>
    <dbReference type="NCBI Taxonomy" id="959"/>
    <lineage>
        <taxon>Bacteria</taxon>
        <taxon>Pseudomonadati</taxon>
        <taxon>Bdellovibrionota</taxon>
        <taxon>Bdellovibrionia</taxon>
        <taxon>Bdellovibrionales</taxon>
        <taxon>Pseudobdellovibrionaceae</taxon>
        <taxon>Bdellovibrio</taxon>
    </lineage>
</organism>
<sequence length="102" mass="11828">MAWFKNLKELLGFDKAPHCLCMVVSEQEGAEIWIEGKKTNYRTPKAIAIPKKKDVNITIKMVGHHDHHATVRSEHTLSYYYCNLDRVPLRLIKNEIHRSASL</sequence>
<proteinExistence type="predicted"/>
<evidence type="ECO:0000313" key="1">
    <source>
        <dbReference type="EMBL" id="KYG70271.1"/>
    </source>
</evidence>
<evidence type="ECO:0000313" key="2">
    <source>
        <dbReference type="Proteomes" id="UP000075391"/>
    </source>
</evidence>